<reference evidence="4" key="1">
    <citation type="journal article" date="2020" name="Microbiol. Resour. Announc.">
        <title>Complete Genome Sequence of Geobacillus sp. Strain E55-1, Isolated from Mine Geyser in Japan.</title>
        <authorList>
            <person name="Miyazaki K."/>
            <person name="Hase E."/>
            <person name="Tokito N."/>
        </authorList>
    </citation>
    <scope>NUCLEOTIDE SEQUENCE [LARGE SCALE GENOMIC DNA]</scope>
    <source>
        <strain evidence="4">E55-1</strain>
        <plasmid evidence="4">pGspE55-1</plasmid>
    </source>
</reference>
<dbReference type="PANTHER" id="PTHR35007">
    <property type="entry name" value="INTEGRAL MEMBRANE PROTEIN-RELATED"/>
    <property type="match status" value="1"/>
</dbReference>
<feature type="transmembrane region" description="Helical" evidence="2">
    <location>
        <begin position="298"/>
        <end position="319"/>
    </location>
</feature>
<evidence type="ECO:0000313" key="3">
    <source>
        <dbReference type="EMBL" id="BBW98916.1"/>
    </source>
</evidence>
<gene>
    <name evidence="3" type="ORF">GsuE55_37490</name>
</gene>
<evidence type="ECO:0000256" key="1">
    <source>
        <dbReference type="SAM" id="Coils"/>
    </source>
</evidence>
<evidence type="ECO:0000313" key="4">
    <source>
        <dbReference type="Proteomes" id="UP000501421"/>
    </source>
</evidence>
<keyword evidence="4" id="KW-1185">Reference proteome</keyword>
<geneLocation type="plasmid" evidence="3 4">
    <name>pGspE55-1</name>
</geneLocation>
<evidence type="ECO:0000256" key="2">
    <source>
        <dbReference type="SAM" id="Phobius"/>
    </source>
</evidence>
<dbReference type="AlphaFoldDB" id="A0A679FYX8"/>
<name>A0A679FYX8_9BACL</name>
<dbReference type="Proteomes" id="UP000501421">
    <property type="component" value="Plasmid pGspE55-1"/>
</dbReference>
<dbReference type="PANTHER" id="PTHR35007:SF1">
    <property type="entry name" value="PILUS ASSEMBLY PROTEIN"/>
    <property type="match status" value="1"/>
</dbReference>
<protein>
    <recommendedName>
        <fullName evidence="5">Type II secretion system protein GspF domain-containing protein</fullName>
    </recommendedName>
</protein>
<keyword evidence="3" id="KW-0614">Plasmid</keyword>
<dbReference type="RefSeq" id="WP_172418891.1">
    <property type="nucleotide sequence ID" value="NZ_AP022558.1"/>
</dbReference>
<feature type="transmembrane region" description="Helical" evidence="2">
    <location>
        <begin position="16"/>
        <end position="36"/>
    </location>
</feature>
<dbReference type="GO" id="GO:0005886">
    <property type="term" value="C:plasma membrane"/>
    <property type="evidence" value="ECO:0007669"/>
    <property type="project" value="UniProtKB-SubCell"/>
</dbReference>
<feature type="coiled-coil region" evidence="1">
    <location>
        <begin position="241"/>
        <end position="268"/>
    </location>
</feature>
<proteinExistence type="predicted"/>
<evidence type="ECO:0008006" key="5">
    <source>
        <dbReference type="Google" id="ProtNLM"/>
    </source>
</evidence>
<sequence length="327" mass="38102">MSCKINKKEGLGVMDMYGLLFGFLLLSSVLWGYLWFESKASDRTKQRQRHYRNLFRENVLKRKLESYTEQKVKYAKRHQVETDYLQAGVRITYAEHLLLSAGTGLCVSMLAMLLLKNPLLMVIFFYLGFLLPKQVVRWVKNIRIERMDRQVGPFMQMVLKRYETTRDFAKALEMTTEEFRGEEPLYQELKRTVLDLRLGRPVDEALDRLALRTGNKFLKRLADYYKVAAEVGTDEVRKGLLQQAYLQYKEHQEAKRLMKRELAGVKREAYVLTGAIPFFVLWQALSNPTYVEFMTETLIGKIGTAFIFAVFVGALWFVANKISAPLD</sequence>
<keyword evidence="2" id="KW-0472">Membrane</keyword>
<keyword evidence="1" id="KW-0175">Coiled coil</keyword>
<accession>A0A679FYX8</accession>
<keyword evidence="2" id="KW-0812">Transmembrane</keyword>
<organism evidence="3 4">
    <name type="scientific">Geobacillus subterraneus</name>
    <dbReference type="NCBI Taxonomy" id="129338"/>
    <lineage>
        <taxon>Bacteria</taxon>
        <taxon>Bacillati</taxon>
        <taxon>Bacillota</taxon>
        <taxon>Bacilli</taxon>
        <taxon>Bacillales</taxon>
        <taxon>Anoxybacillaceae</taxon>
        <taxon>Geobacillus</taxon>
    </lineage>
</organism>
<feature type="transmembrane region" description="Helical" evidence="2">
    <location>
        <begin position="269"/>
        <end position="286"/>
    </location>
</feature>
<keyword evidence="2" id="KW-1133">Transmembrane helix</keyword>
<dbReference type="EMBL" id="AP022558">
    <property type="protein sequence ID" value="BBW98916.1"/>
    <property type="molecule type" value="Genomic_DNA"/>
</dbReference>